<dbReference type="Proteomes" id="UP000198548">
    <property type="component" value="Unassembled WGS sequence"/>
</dbReference>
<evidence type="ECO:0000313" key="4">
    <source>
        <dbReference type="Proteomes" id="UP000321425"/>
    </source>
</evidence>
<dbReference type="EMBL" id="BJUX01000008">
    <property type="protein sequence ID" value="GEK88913.1"/>
    <property type="molecule type" value="Genomic_DNA"/>
</dbReference>
<dbReference type="AlphaFoldDB" id="A0A1H7RN81"/>
<reference evidence="2 3" key="1">
    <citation type="submission" date="2016-10" db="EMBL/GenBank/DDBJ databases">
        <authorList>
            <person name="de Groot N.N."/>
        </authorList>
    </citation>
    <scope>NUCLEOTIDE SEQUENCE [LARGE SCALE GENOMIC DNA]</scope>
    <source>
        <strain evidence="2 3">DSM 19182</strain>
    </source>
</reference>
<dbReference type="OrthoDB" id="2168355at2"/>
<proteinExistence type="predicted"/>
<organism evidence="2 3">
    <name type="scientific">Alkalibacterium putridalgicola</name>
    <dbReference type="NCBI Taxonomy" id="426703"/>
    <lineage>
        <taxon>Bacteria</taxon>
        <taxon>Bacillati</taxon>
        <taxon>Bacillota</taxon>
        <taxon>Bacilli</taxon>
        <taxon>Lactobacillales</taxon>
        <taxon>Carnobacteriaceae</taxon>
        <taxon>Alkalibacterium</taxon>
    </lineage>
</organism>
<protein>
    <submittedName>
        <fullName evidence="2">Uncharacterized protein</fullName>
    </submittedName>
</protein>
<evidence type="ECO:0000313" key="1">
    <source>
        <dbReference type="EMBL" id="GEK88913.1"/>
    </source>
</evidence>
<dbReference type="EMBL" id="FOBL01000005">
    <property type="protein sequence ID" value="SEL61653.1"/>
    <property type="molecule type" value="Genomic_DNA"/>
</dbReference>
<sequence>MQAMLKIDDELVREEVRRQTREALLEINELWFVSAATLRKKLDMGANSVEEILNDPRMKVIMIKRTGGKRWYPADEAKEIIHQIMNEW</sequence>
<dbReference type="RefSeq" id="WP_091487012.1">
    <property type="nucleotide sequence ID" value="NZ_BJUX01000008.1"/>
</dbReference>
<dbReference type="STRING" id="426703.SAMN04488100_10554"/>
<evidence type="ECO:0000313" key="3">
    <source>
        <dbReference type="Proteomes" id="UP000198548"/>
    </source>
</evidence>
<name>A0A1H7RN81_9LACT</name>
<accession>A0A1H7RN81</accession>
<evidence type="ECO:0000313" key="2">
    <source>
        <dbReference type="EMBL" id="SEL61653.1"/>
    </source>
</evidence>
<keyword evidence="4" id="KW-1185">Reference proteome</keyword>
<gene>
    <name evidence="1" type="ORF">APU01nite_09520</name>
    <name evidence="2" type="ORF">SAMN04488100_10554</name>
</gene>
<reference evidence="1 4" key="2">
    <citation type="submission" date="2019-07" db="EMBL/GenBank/DDBJ databases">
        <title>Whole genome shotgun sequence of Alkalibacterium putridalgicola NBRC 103243.</title>
        <authorList>
            <person name="Hosoyama A."/>
            <person name="Uohara A."/>
            <person name="Ohji S."/>
            <person name="Ichikawa N."/>
        </authorList>
    </citation>
    <scope>NUCLEOTIDE SEQUENCE [LARGE SCALE GENOMIC DNA]</scope>
    <source>
        <strain evidence="1 4">NBRC 103243</strain>
    </source>
</reference>
<dbReference type="Proteomes" id="UP000321425">
    <property type="component" value="Unassembled WGS sequence"/>
</dbReference>